<dbReference type="InterPro" id="IPR009057">
    <property type="entry name" value="Homeodomain-like_sf"/>
</dbReference>
<dbReference type="OrthoDB" id="125347at2759"/>
<dbReference type="AlphaFoldDB" id="A0A8B8G1W5"/>
<dbReference type="PROSITE" id="PS50960">
    <property type="entry name" value="HTH_PSQ"/>
    <property type="match status" value="1"/>
</dbReference>
<comment type="subcellular location">
    <subcellularLocation>
        <location evidence="1 4">Nucleus</location>
    </subcellularLocation>
</comment>
<dbReference type="Pfam" id="PF03221">
    <property type="entry name" value="HTH_Tnp_Tc5"/>
    <property type="match status" value="1"/>
</dbReference>
<keyword evidence="3 4" id="KW-0539">Nucleus</keyword>
<dbReference type="PANTHER" id="PTHR19303:SF16">
    <property type="entry name" value="JERKY PROTEIN HOMOLOG-LIKE"/>
    <property type="match status" value="1"/>
</dbReference>
<gene>
    <name evidence="8" type="primary">LOC112687992</name>
</gene>
<dbReference type="InterPro" id="IPR050863">
    <property type="entry name" value="CenT-Element_Derived"/>
</dbReference>
<evidence type="ECO:0000256" key="4">
    <source>
        <dbReference type="PROSITE-ProRule" id="PRU00320"/>
    </source>
</evidence>
<keyword evidence="7" id="KW-1185">Reference proteome</keyword>
<dbReference type="PANTHER" id="PTHR19303">
    <property type="entry name" value="TRANSPOSON"/>
    <property type="match status" value="1"/>
</dbReference>
<dbReference type="InterPro" id="IPR007889">
    <property type="entry name" value="HTH_Psq"/>
</dbReference>
<evidence type="ECO:0000256" key="2">
    <source>
        <dbReference type="ARBA" id="ARBA00023125"/>
    </source>
</evidence>
<dbReference type="Gene3D" id="1.10.10.60">
    <property type="entry name" value="Homeodomain-like"/>
    <property type="match status" value="2"/>
</dbReference>
<sequence>MAPRKHVTLTLDQKIEIIKLMENGQNYGMIAEKYGIGKSTVGDIKKNKEKIMKFVSTTERGPGTRKTLKEPENLVLENALFIWFMQQRRRHIPISGEIICEKARLFHREITKQEDGFTASRGWLDNFKHRHGIRRLKITGEKLSCDEASIEPFRNELQRVINENNLDLE</sequence>
<dbReference type="GO" id="GO:0005634">
    <property type="term" value="C:nucleus"/>
    <property type="evidence" value="ECO:0007669"/>
    <property type="project" value="UniProtKB-SubCell"/>
</dbReference>
<proteinExistence type="predicted"/>
<evidence type="ECO:0000256" key="3">
    <source>
        <dbReference type="ARBA" id="ARBA00023242"/>
    </source>
</evidence>
<evidence type="ECO:0000259" key="6">
    <source>
        <dbReference type="PROSITE" id="PS51253"/>
    </source>
</evidence>
<accession>A0A8B8G1W5</accession>
<dbReference type="SMART" id="SM00674">
    <property type="entry name" value="CENPB"/>
    <property type="match status" value="1"/>
</dbReference>
<dbReference type="SUPFAM" id="SSF46689">
    <property type="entry name" value="Homeodomain-like"/>
    <property type="match status" value="2"/>
</dbReference>
<dbReference type="Proteomes" id="UP000694846">
    <property type="component" value="Unplaced"/>
</dbReference>
<dbReference type="Pfam" id="PF04218">
    <property type="entry name" value="CENP-B_N"/>
    <property type="match status" value="1"/>
</dbReference>
<evidence type="ECO:0000313" key="8">
    <source>
        <dbReference type="RefSeq" id="XP_025416788.1"/>
    </source>
</evidence>
<evidence type="ECO:0000259" key="5">
    <source>
        <dbReference type="PROSITE" id="PS50960"/>
    </source>
</evidence>
<feature type="domain" description="HTH psq-type" evidence="5">
    <location>
        <begin position="1"/>
        <end position="51"/>
    </location>
</feature>
<dbReference type="RefSeq" id="XP_025416788.1">
    <property type="nucleotide sequence ID" value="XM_025561003.1"/>
</dbReference>
<dbReference type="PROSITE" id="PS51253">
    <property type="entry name" value="HTH_CENPB"/>
    <property type="match status" value="1"/>
</dbReference>
<keyword evidence="2 4" id="KW-0238">DNA-binding</keyword>
<dbReference type="GO" id="GO:0003677">
    <property type="term" value="F:DNA binding"/>
    <property type="evidence" value="ECO:0007669"/>
    <property type="project" value="UniProtKB-UniRule"/>
</dbReference>
<name>A0A8B8G1W5_9HEMI</name>
<feature type="domain" description="HTH CENPB-type" evidence="6">
    <location>
        <begin position="64"/>
        <end position="137"/>
    </location>
</feature>
<dbReference type="GeneID" id="112687992"/>
<protein>
    <submittedName>
        <fullName evidence="8">Jerky protein homolog-like</fullName>
    </submittedName>
</protein>
<reference evidence="8" key="1">
    <citation type="submission" date="2025-08" db="UniProtKB">
        <authorList>
            <consortium name="RefSeq"/>
        </authorList>
    </citation>
    <scope>IDENTIFICATION</scope>
    <source>
        <tissue evidence="8">Whole body</tissue>
    </source>
</reference>
<evidence type="ECO:0000313" key="7">
    <source>
        <dbReference type="Proteomes" id="UP000694846"/>
    </source>
</evidence>
<dbReference type="InterPro" id="IPR006600">
    <property type="entry name" value="HTH_CenpB_DNA-bd_dom"/>
</dbReference>
<organism evidence="7 8">
    <name type="scientific">Sipha flava</name>
    <name type="common">yellow sugarcane aphid</name>
    <dbReference type="NCBI Taxonomy" id="143950"/>
    <lineage>
        <taxon>Eukaryota</taxon>
        <taxon>Metazoa</taxon>
        <taxon>Ecdysozoa</taxon>
        <taxon>Arthropoda</taxon>
        <taxon>Hexapoda</taxon>
        <taxon>Insecta</taxon>
        <taxon>Pterygota</taxon>
        <taxon>Neoptera</taxon>
        <taxon>Paraneoptera</taxon>
        <taxon>Hemiptera</taxon>
        <taxon>Sternorrhyncha</taxon>
        <taxon>Aphidomorpha</taxon>
        <taxon>Aphidoidea</taxon>
        <taxon>Aphididae</taxon>
        <taxon>Sipha</taxon>
    </lineage>
</organism>
<evidence type="ECO:0000256" key="1">
    <source>
        <dbReference type="ARBA" id="ARBA00004123"/>
    </source>
</evidence>
<feature type="DNA-binding region" description="H-T-H motif" evidence="4">
    <location>
        <begin position="27"/>
        <end position="47"/>
    </location>
</feature>